<accession>A0A2T3B0G0</accession>
<evidence type="ECO:0000313" key="2">
    <source>
        <dbReference type="EMBL" id="PSS16895.1"/>
    </source>
</evidence>
<gene>
    <name evidence="2" type="ORF">M430DRAFT_276710</name>
</gene>
<dbReference type="InParanoid" id="A0A2T3B0G0"/>
<feature type="non-terminal residue" evidence="2">
    <location>
        <position position="1"/>
    </location>
</feature>
<dbReference type="GeneID" id="36573767"/>
<dbReference type="RefSeq" id="XP_024720403.1">
    <property type="nucleotide sequence ID" value="XM_024865686.1"/>
</dbReference>
<keyword evidence="3" id="KW-1185">Reference proteome</keyword>
<feature type="region of interest" description="Disordered" evidence="1">
    <location>
        <begin position="1"/>
        <end position="119"/>
    </location>
</feature>
<feature type="compositionally biased region" description="Polar residues" evidence="1">
    <location>
        <begin position="70"/>
        <end position="84"/>
    </location>
</feature>
<sequence>YNTNIKSTQHPTISQALHKHHKQSTTWRTHDPNHRLQASPLTKPQATTPKNTLSSKHYLPISTRDRMMMTSRTQNPSRHQATPRNHSHPNDNKRPPKEKRGGTRQRRAPLGFTTPGIQTRSLISRNDLSAQRSVAWARRALNAGLEDER</sequence>
<protein>
    <submittedName>
        <fullName evidence="2">Uncharacterized protein</fullName>
    </submittedName>
</protein>
<feature type="compositionally biased region" description="Polar residues" evidence="1">
    <location>
        <begin position="1"/>
        <end position="15"/>
    </location>
</feature>
<feature type="compositionally biased region" description="Basic and acidic residues" evidence="1">
    <location>
        <begin position="88"/>
        <end position="101"/>
    </location>
</feature>
<organism evidence="2 3">
    <name type="scientific">Amorphotheca resinae ATCC 22711</name>
    <dbReference type="NCBI Taxonomy" id="857342"/>
    <lineage>
        <taxon>Eukaryota</taxon>
        <taxon>Fungi</taxon>
        <taxon>Dikarya</taxon>
        <taxon>Ascomycota</taxon>
        <taxon>Pezizomycotina</taxon>
        <taxon>Leotiomycetes</taxon>
        <taxon>Helotiales</taxon>
        <taxon>Amorphothecaceae</taxon>
        <taxon>Amorphotheca</taxon>
    </lineage>
</organism>
<dbReference type="Proteomes" id="UP000241818">
    <property type="component" value="Unassembled WGS sequence"/>
</dbReference>
<feature type="compositionally biased region" description="Polar residues" evidence="1">
    <location>
        <begin position="39"/>
        <end position="55"/>
    </location>
</feature>
<dbReference type="AlphaFoldDB" id="A0A2T3B0G0"/>
<reference evidence="2 3" key="1">
    <citation type="journal article" date="2018" name="New Phytol.">
        <title>Comparative genomics and transcriptomics depict ericoid mycorrhizal fungi as versatile saprotrophs and plant mutualists.</title>
        <authorList>
            <person name="Martino E."/>
            <person name="Morin E."/>
            <person name="Grelet G.A."/>
            <person name="Kuo A."/>
            <person name="Kohler A."/>
            <person name="Daghino S."/>
            <person name="Barry K.W."/>
            <person name="Cichocki N."/>
            <person name="Clum A."/>
            <person name="Dockter R.B."/>
            <person name="Hainaut M."/>
            <person name="Kuo R.C."/>
            <person name="LaButti K."/>
            <person name="Lindahl B.D."/>
            <person name="Lindquist E.A."/>
            <person name="Lipzen A."/>
            <person name="Khouja H.R."/>
            <person name="Magnuson J."/>
            <person name="Murat C."/>
            <person name="Ohm R.A."/>
            <person name="Singer S.W."/>
            <person name="Spatafora J.W."/>
            <person name="Wang M."/>
            <person name="Veneault-Fourrey C."/>
            <person name="Henrissat B."/>
            <person name="Grigoriev I.V."/>
            <person name="Martin F.M."/>
            <person name="Perotto S."/>
        </authorList>
    </citation>
    <scope>NUCLEOTIDE SEQUENCE [LARGE SCALE GENOMIC DNA]</scope>
    <source>
        <strain evidence="2 3">ATCC 22711</strain>
    </source>
</reference>
<name>A0A2T3B0G0_AMORE</name>
<proteinExistence type="predicted"/>
<dbReference type="EMBL" id="KZ679012">
    <property type="protein sequence ID" value="PSS16895.1"/>
    <property type="molecule type" value="Genomic_DNA"/>
</dbReference>
<evidence type="ECO:0000256" key="1">
    <source>
        <dbReference type="SAM" id="MobiDB-lite"/>
    </source>
</evidence>
<evidence type="ECO:0000313" key="3">
    <source>
        <dbReference type="Proteomes" id="UP000241818"/>
    </source>
</evidence>